<keyword evidence="2" id="KW-0732">Signal</keyword>
<organism evidence="3">
    <name type="scientific">Phaeodactylum tricornutum</name>
    <name type="common">Diatom</name>
    <dbReference type="NCBI Taxonomy" id="2850"/>
    <lineage>
        <taxon>Eukaryota</taxon>
        <taxon>Sar</taxon>
        <taxon>Stramenopiles</taxon>
        <taxon>Ochrophyta</taxon>
        <taxon>Bacillariophyta</taxon>
        <taxon>Bacillariophyceae</taxon>
        <taxon>Bacillariophycidae</taxon>
        <taxon>Naviculales</taxon>
        <taxon>Phaeodactylaceae</taxon>
        <taxon>Phaeodactylum</taxon>
    </lineage>
</organism>
<evidence type="ECO:0000313" key="3">
    <source>
        <dbReference type="EMBL" id="CAG9294705.1"/>
    </source>
</evidence>
<feature type="signal peptide" evidence="2">
    <location>
        <begin position="1"/>
        <end position="19"/>
    </location>
</feature>
<dbReference type="EMBL" id="OU594950">
    <property type="protein sequence ID" value="CAG9294705.1"/>
    <property type="molecule type" value="Genomic_DNA"/>
</dbReference>
<sequence length="479" mass="50776">MNFALACQVFLASFALVSAHDTRGRRLRLPKRVKVTKMDLPEFMPTEDLPEITPTEYLPTDFPSLTPDSESLELASESTSLVPSDAPSMVPSDAPSMVPSDAPSMVPSDAPSMIPSDAPSMVPSPSPTPWPDVKWAPTLNDINSPGEAPDFLFGSTLSMSKDGSIVAVLTGGFNGTVSVYENNSDGWAQIGEPIPAINNQGIQLTPDGTDLLVHGLDAQVFQFVDNAWIQVGEDIPSQSTDSSSSISDDGLTVAIGLPGATTLFSSVGSVEVYSFDGSAWNLIRTIDGDESDDRNFGRHLSLSGDGNTLSVSGRGTSSIANVYVKTYHIADTVYLLGRQDAAPNNGNYIVPSLSRDGSRLAILDPAGKVRSFKFEAAEWKEVSNGLPESFDPRVVRGSTDGTSLIMCNPNLGTVKVFALDEETWVERGEDIGDAEIVLLGRDCALSGDGSMAVASGWIMKGTADGVIGFWQAEVVADAE</sequence>
<dbReference type="AlphaFoldDB" id="A0A8J9X804"/>
<dbReference type="InterPro" id="IPR015943">
    <property type="entry name" value="WD40/YVTN_repeat-like_dom_sf"/>
</dbReference>
<protein>
    <submittedName>
        <fullName evidence="3">Uncharacterized protein</fullName>
    </submittedName>
</protein>
<dbReference type="SUPFAM" id="SSF51004">
    <property type="entry name" value="C-terminal (heme d1) domain of cytochrome cd1-nitrite reductase"/>
    <property type="match status" value="1"/>
</dbReference>
<evidence type="ECO:0000256" key="1">
    <source>
        <dbReference type="SAM" id="MobiDB-lite"/>
    </source>
</evidence>
<feature type="region of interest" description="Disordered" evidence="1">
    <location>
        <begin position="63"/>
        <end position="107"/>
    </location>
</feature>
<name>A0A8J9X804_PHATR</name>
<gene>
    <name evidence="3" type="ORF">PTTT1_LOCUS55555</name>
</gene>
<dbReference type="Proteomes" id="UP000836788">
    <property type="component" value="Chromosome 9"/>
</dbReference>
<dbReference type="Gene3D" id="2.130.10.10">
    <property type="entry name" value="YVTN repeat-like/Quinoprotein amine dehydrogenase"/>
    <property type="match status" value="1"/>
</dbReference>
<feature type="chain" id="PRO_5035453550" evidence="2">
    <location>
        <begin position="20"/>
        <end position="479"/>
    </location>
</feature>
<feature type="compositionally biased region" description="Low complexity" evidence="1">
    <location>
        <begin position="72"/>
        <end position="81"/>
    </location>
</feature>
<dbReference type="InterPro" id="IPR011048">
    <property type="entry name" value="Haem_d1_sf"/>
</dbReference>
<reference evidence="3" key="1">
    <citation type="submission" date="2022-02" db="EMBL/GenBank/DDBJ databases">
        <authorList>
            <person name="Giguere J D."/>
        </authorList>
    </citation>
    <scope>NUCLEOTIDE SEQUENCE</scope>
    <source>
        <strain evidence="3">CCAP 1055/1</strain>
    </source>
</reference>
<proteinExistence type="predicted"/>
<evidence type="ECO:0000256" key="2">
    <source>
        <dbReference type="SAM" id="SignalP"/>
    </source>
</evidence>
<accession>A0A8J9X804</accession>